<name>A0A327YET2_9BACL</name>
<dbReference type="AlphaFoldDB" id="A0A327YET2"/>
<keyword evidence="1" id="KW-0472">Membrane</keyword>
<protein>
    <submittedName>
        <fullName evidence="2">Uncharacterized protein</fullName>
    </submittedName>
</protein>
<keyword evidence="1" id="KW-1133">Transmembrane helix</keyword>
<accession>A0A327YET2</accession>
<keyword evidence="3" id="KW-1185">Reference proteome</keyword>
<dbReference type="Proteomes" id="UP000248555">
    <property type="component" value="Unassembled WGS sequence"/>
</dbReference>
<organism evidence="2 3">
    <name type="scientific">Paranoxybacillus vitaminiphilus</name>
    <dbReference type="NCBI Taxonomy" id="581036"/>
    <lineage>
        <taxon>Bacteria</taxon>
        <taxon>Bacillati</taxon>
        <taxon>Bacillota</taxon>
        <taxon>Bacilli</taxon>
        <taxon>Bacillales</taxon>
        <taxon>Anoxybacillaceae</taxon>
        <taxon>Paranoxybacillus</taxon>
    </lineage>
</organism>
<proteinExistence type="predicted"/>
<dbReference type="EMBL" id="QLMH01000009">
    <property type="protein sequence ID" value="RAK18702.1"/>
    <property type="molecule type" value="Genomic_DNA"/>
</dbReference>
<evidence type="ECO:0000256" key="1">
    <source>
        <dbReference type="SAM" id="Phobius"/>
    </source>
</evidence>
<reference evidence="2 3" key="1">
    <citation type="submission" date="2018-06" db="EMBL/GenBank/DDBJ databases">
        <title>Genomic Encyclopedia of Type Strains, Phase III (KMG-III): the genomes of soil and plant-associated and newly described type strains.</title>
        <authorList>
            <person name="Whitman W."/>
        </authorList>
    </citation>
    <scope>NUCLEOTIDE SEQUENCE [LARGE SCALE GENOMIC DNA]</scope>
    <source>
        <strain evidence="2 3">CGMCC 1.8979</strain>
    </source>
</reference>
<dbReference type="OrthoDB" id="2971106at2"/>
<evidence type="ECO:0000313" key="3">
    <source>
        <dbReference type="Proteomes" id="UP000248555"/>
    </source>
</evidence>
<feature type="transmembrane region" description="Helical" evidence="1">
    <location>
        <begin position="31"/>
        <end position="48"/>
    </location>
</feature>
<sequence>MNRLRLFNLGRNRGMWNQVLRLTGRRNNNNAIWAILSLVLGIAATVAFNRRRGRNAQYTMSKPIQNAMLGINNFVNRRMKIPSLATMEFSKEIMEKPKNIPINNNHNEQQK</sequence>
<evidence type="ECO:0000313" key="2">
    <source>
        <dbReference type="EMBL" id="RAK18702.1"/>
    </source>
</evidence>
<comment type="caution">
    <text evidence="2">The sequence shown here is derived from an EMBL/GenBank/DDBJ whole genome shotgun (WGS) entry which is preliminary data.</text>
</comment>
<keyword evidence="1" id="KW-0812">Transmembrane</keyword>
<gene>
    <name evidence="2" type="ORF">B0I26_109123</name>
</gene>
<dbReference type="RefSeq" id="WP_111645592.1">
    <property type="nucleotide sequence ID" value="NZ_QLMH01000009.1"/>
</dbReference>